<gene>
    <name evidence="2" type="ORF">METZ01_LOCUS360671</name>
</gene>
<reference evidence="2" key="1">
    <citation type="submission" date="2018-05" db="EMBL/GenBank/DDBJ databases">
        <authorList>
            <person name="Lanie J.A."/>
            <person name="Ng W.-L."/>
            <person name="Kazmierczak K.M."/>
            <person name="Andrzejewski T.M."/>
            <person name="Davidsen T.M."/>
            <person name="Wayne K.J."/>
            <person name="Tettelin H."/>
            <person name="Glass J.I."/>
            <person name="Rusch D."/>
            <person name="Podicherti R."/>
            <person name="Tsui H.-C.T."/>
            <person name="Winkler M.E."/>
        </authorList>
    </citation>
    <scope>NUCLEOTIDE SEQUENCE</scope>
</reference>
<name>A0A382SF20_9ZZZZ</name>
<dbReference type="Gene3D" id="3.30.1440.10">
    <property type="match status" value="1"/>
</dbReference>
<dbReference type="SUPFAM" id="SSF55282">
    <property type="entry name" value="RL5-like"/>
    <property type="match status" value="1"/>
</dbReference>
<protein>
    <recommendedName>
        <fullName evidence="1">Large ribosomal subunit protein uL5 N-terminal domain-containing protein</fullName>
    </recommendedName>
</protein>
<dbReference type="InterPro" id="IPR031310">
    <property type="entry name" value="Ribosomal_uL5_N"/>
</dbReference>
<accession>A0A382SF20</accession>
<feature type="domain" description="Large ribosomal subunit protein uL5 N-terminal" evidence="1">
    <location>
        <begin position="28"/>
        <end position="69"/>
    </location>
</feature>
<feature type="non-terminal residue" evidence="2">
    <location>
        <position position="69"/>
    </location>
</feature>
<dbReference type="EMBL" id="UINC01128214">
    <property type="protein sequence ID" value="SVD07817.1"/>
    <property type="molecule type" value="Genomic_DNA"/>
</dbReference>
<dbReference type="AlphaFoldDB" id="A0A382SF20"/>
<sequence length="69" mass="7483">MTTATVRMREWYEAEIRAAVQAELGLTNVMQVPRLTKIVVNMGVGDAAQQAKLLDGALADLEVITGQKP</sequence>
<dbReference type="Pfam" id="PF00281">
    <property type="entry name" value="Ribosomal_L5"/>
    <property type="match status" value="1"/>
</dbReference>
<proteinExistence type="predicted"/>
<evidence type="ECO:0000259" key="1">
    <source>
        <dbReference type="Pfam" id="PF00281"/>
    </source>
</evidence>
<organism evidence="2">
    <name type="scientific">marine metagenome</name>
    <dbReference type="NCBI Taxonomy" id="408172"/>
    <lineage>
        <taxon>unclassified sequences</taxon>
        <taxon>metagenomes</taxon>
        <taxon>ecological metagenomes</taxon>
    </lineage>
</organism>
<dbReference type="InterPro" id="IPR022803">
    <property type="entry name" value="Ribosomal_uL5_dom_sf"/>
</dbReference>
<evidence type="ECO:0000313" key="2">
    <source>
        <dbReference type="EMBL" id="SVD07817.1"/>
    </source>
</evidence>